<dbReference type="Proteomes" id="UP000282184">
    <property type="component" value="Unassembled WGS sequence"/>
</dbReference>
<comment type="caution">
    <text evidence="2">The sequence shown here is derived from an EMBL/GenBank/DDBJ whole genome shotgun (WGS) entry which is preliminary data.</text>
</comment>
<protein>
    <submittedName>
        <fullName evidence="2">Uncharacterized protein</fullName>
    </submittedName>
</protein>
<dbReference type="AlphaFoldDB" id="A0A3S0JFC3"/>
<proteinExistence type="predicted"/>
<dbReference type="EMBL" id="RXOF01000004">
    <property type="protein sequence ID" value="RTQ50900.1"/>
    <property type="molecule type" value="Genomic_DNA"/>
</dbReference>
<evidence type="ECO:0000313" key="3">
    <source>
        <dbReference type="Proteomes" id="UP000282184"/>
    </source>
</evidence>
<feature type="region of interest" description="Disordered" evidence="1">
    <location>
        <begin position="47"/>
        <end position="70"/>
    </location>
</feature>
<sequence length="237" mass="26153">MLTAKQDNRLTAAENALAALQQDATPYQQDKALQRMIAELQQLTNDLTPLRRDTQRKASKPKTAAKTDRRELLATSASEVAGDVYAYAIDQQDRTLQNAANHSYGTLLNLRATALTDTAQDIHDQATTHAKALEDYGVTPERLQELKAAINAFSGAKNDPRQQISEGKAARLAISAKFKLLAALLEDRLNPSLRKYARSHPEFFQRVEAARKVIDRPGKRKGGDDAGQPDAPQQPQK</sequence>
<gene>
    <name evidence="2" type="ORF">EJV47_09815</name>
</gene>
<accession>A0A3S0JFC3</accession>
<dbReference type="RefSeq" id="WP_126692965.1">
    <property type="nucleotide sequence ID" value="NZ_RXOF01000004.1"/>
</dbReference>
<feature type="region of interest" description="Disordered" evidence="1">
    <location>
        <begin position="211"/>
        <end position="237"/>
    </location>
</feature>
<evidence type="ECO:0000256" key="1">
    <source>
        <dbReference type="SAM" id="MobiDB-lite"/>
    </source>
</evidence>
<dbReference type="OrthoDB" id="876544at2"/>
<feature type="compositionally biased region" description="Low complexity" evidence="1">
    <location>
        <begin position="226"/>
        <end position="237"/>
    </location>
</feature>
<organism evidence="2 3">
    <name type="scientific">Hymenobacter gummosus</name>
    <dbReference type="NCBI Taxonomy" id="1776032"/>
    <lineage>
        <taxon>Bacteria</taxon>
        <taxon>Pseudomonadati</taxon>
        <taxon>Bacteroidota</taxon>
        <taxon>Cytophagia</taxon>
        <taxon>Cytophagales</taxon>
        <taxon>Hymenobacteraceae</taxon>
        <taxon>Hymenobacter</taxon>
    </lineage>
</organism>
<evidence type="ECO:0000313" key="2">
    <source>
        <dbReference type="EMBL" id="RTQ50900.1"/>
    </source>
</evidence>
<feature type="compositionally biased region" description="Basic and acidic residues" evidence="1">
    <location>
        <begin position="211"/>
        <end position="224"/>
    </location>
</feature>
<keyword evidence="3" id="KW-1185">Reference proteome</keyword>
<name>A0A3S0JFC3_9BACT</name>
<reference evidence="2 3" key="1">
    <citation type="submission" date="2018-12" db="EMBL/GenBank/DDBJ databases">
        <title>Hymenobacter gummosus sp. nov., isolated from a spring.</title>
        <authorList>
            <person name="Nie L."/>
        </authorList>
    </citation>
    <scope>NUCLEOTIDE SEQUENCE [LARGE SCALE GENOMIC DNA]</scope>
    <source>
        <strain evidence="2 3">KCTC 52166</strain>
    </source>
</reference>